<keyword evidence="11" id="KW-1185">Reference proteome</keyword>
<reference evidence="11" key="1">
    <citation type="journal article" date="2020" name="Nat. Genet.">
        <title>Genomic diversifications of five Gossypium allopolyploid species and their impact on cotton improvement.</title>
        <authorList>
            <person name="Chen Z.J."/>
            <person name="Sreedasyam A."/>
            <person name="Ando A."/>
            <person name="Song Q."/>
            <person name="De Santiago L.M."/>
            <person name="Hulse-Kemp A.M."/>
            <person name="Ding M."/>
            <person name="Ye W."/>
            <person name="Kirkbride R.C."/>
            <person name="Jenkins J."/>
            <person name="Plott C."/>
            <person name="Lovell J."/>
            <person name="Lin Y.M."/>
            <person name="Vaughn R."/>
            <person name="Liu B."/>
            <person name="Simpson S."/>
            <person name="Scheffler B.E."/>
            <person name="Wen L."/>
            <person name="Saski C.A."/>
            <person name="Grover C.E."/>
            <person name="Hu G."/>
            <person name="Conover J.L."/>
            <person name="Carlson J.W."/>
            <person name="Shu S."/>
            <person name="Boston L.B."/>
            <person name="Williams M."/>
            <person name="Peterson D.G."/>
            <person name="McGee K."/>
            <person name="Jones D.C."/>
            <person name="Wendel J.F."/>
            <person name="Stelly D.M."/>
            <person name="Grimwood J."/>
            <person name="Schmutz J."/>
        </authorList>
    </citation>
    <scope>NUCLEOTIDE SEQUENCE [LARGE SCALE GENOMIC DNA]</scope>
    <source>
        <strain evidence="11">cv. TM-1</strain>
    </source>
</reference>
<keyword evidence="6" id="KW-0862">Zinc</keyword>
<reference evidence="12" key="2">
    <citation type="submission" date="2025-08" db="UniProtKB">
        <authorList>
            <consortium name="RefSeq"/>
        </authorList>
    </citation>
    <scope>IDENTIFICATION</scope>
</reference>
<dbReference type="GO" id="GO:0008270">
    <property type="term" value="F:zinc ion binding"/>
    <property type="evidence" value="ECO:0007669"/>
    <property type="project" value="UniProtKB-KW"/>
</dbReference>
<evidence type="ECO:0000313" key="11">
    <source>
        <dbReference type="Proteomes" id="UP000818029"/>
    </source>
</evidence>
<keyword evidence="5" id="KW-0863">Zinc-finger</keyword>
<evidence type="ECO:0000256" key="4">
    <source>
        <dbReference type="ARBA" id="ARBA00022737"/>
    </source>
</evidence>
<evidence type="ECO:0000256" key="3">
    <source>
        <dbReference type="ARBA" id="ARBA00022723"/>
    </source>
</evidence>
<dbReference type="PaxDb" id="3635-A0A1U8PIH1"/>
<accession>A0A1U8PIH1</accession>
<evidence type="ECO:0000259" key="10">
    <source>
        <dbReference type="PROSITE" id="PS50102"/>
    </source>
</evidence>
<dbReference type="Gene3D" id="3.30.70.330">
    <property type="match status" value="1"/>
</dbReference>
<dbReference type="OrthoDB" id="4726at2759"/>
<keyword evidence="7" id="KW-0539">Nucleus</keyword>
<keyword evidence="8" id="KW-0694">RNA-binding</keyword>
<evidence type="ECO:0000256" key="5">
    <source>
        <dbReference type="ARBA" id="ARBA00022771"/>
    </source>
</evidence>
<feature type="region of interest" description="Disordered" evidence="9">
    <location>
        <begin position="94"/>
        <end position="137"/>
    </location>
</feature>
<sequence length="599" mass="66935">MTKENTNHFKKRTPLITASNSIPRSSVSKKLLHLLRRFNYTSDSIQVLTEYVVVLVSNGKSQSEANSELEPFLGDTTTEFVSWLWDVLSEGSNDCNASKSSSDLENTTGPSSSDDDDASADKQSQKSGPGSVPHCRFPVFSTTLDEETNEYASTFYGKSNENLRAFENNQDRSLNGCSFKTKPSAEVVLSYEQNVQCGNVHRTSPLFKRSQVTNAGGSRLFSRAADAIFHQNGANRSTHGNVWDRLGKLDENDTSVKVQVNENIKRPMSEKKALGFGQTTLIPTVQDGKVNQNPSRYYNVNTYRTNGSRKRQLNDFIPISPTTSDTQDHEEEMSRTFTRHPEKHTLMLKESDALYESKSCNKSLKSGLDASLRSRPEKTSQEKLGVEARESTQTLLSVGAFPAETGVRPVKAQLVDMKLRLQKLEREICMLKSMPRNKDRYHALSSSSGKIISGSVDPLKDGVESRTVFVTNVHVAATQDALRCYISKCGSINRVIKLTDTSTIAQKWSAYITFANKESVDKALALNGTNFFSRIIWVRKAGKVTVKPTHSQHGRQRDAIFQQKHSHDPNVPQQMNYVYDAHDKSHKSTETVEHIDAEL</sequence>
<dbReference type="GO" id="GO:0005634">
    <property type="term" value="C:nucleus"/>
    <property type="evidence" value="ECO:0000318"/>
    <property type="project" value="GO_Central"/>
</dbReference>
<evidence type="ECO:0000313" key="12">
    <source>
        <dbReference type="RefSeq" id="XP_016750004.1"/>
    </source>
</evidence>
<keyword evidence="3" id="KW-0479">Metal-binding</keyword>
<dbReference type="GO" id="GO:0005737">
    <property type="term" value="C:cytoplasm"/>
    <property type="evidence" value="ECO:0000318"/>
    <property type="project" value="GO_Central"/>
</dbReference>
<dbReference type="GeneID" id="107958679"/>
<feature type="region of interest" description="Disordered" evidence="9">
    <location>
        <begin position="365"/>
        <end position="388"/>
    </location>
</feature>
<dbReference type="InterPro" id="IPR012677">
    <property type="entry name" value="Nucleotide-bd_a/b_plait_sf"/>
</dbReference>
<dbReference type="PANTHER" id="PTHR14738">
    <property type="entry name" value="ZINC FINGER CCCH DOMAIN-CONTAINING PROTEIN 14"/>
    <property type="match status" value="1"/>
</dbReference>
<evidence type="ECO:0000256" key="6">
    <source>
        <dbReference type="ARBA" id="ARBA00022833"/>
    </source>
</evidence>
<dbReference type="Pfam" id="PF00076">
    <property type="entry name" value="RRM_1"/>
    <property type="match status" value="1"/>
</dbReference>
<evidence type="ECO:0000256" key="8">
    <source>
        <dbReference type="PROSITE-ProRule" id="PRU00176"/>
    </source>
</evidence>
<protein>
    <submittedName>
        <fullName evidence="12">Uncharacterized protein isoform X1</fullName>
    </submittedName>
</protein>
<dbReference type="SMART" id="SM00360">
    <property type="entry name" value="RRM"/>
    <property type="match status" value="1"/>
</dbReference>
<dbReference type="Proteomes" id="UP000818029">
    <property type="component" value="Chromosome A05"/>
</dbReference>
<comment type="similarity">
    <text evidence="2">Belongs to the ZC3H14 family.</text>
</comment>
<dbReference type="InterPro" id="IPR000504">
    <property type="entry name" value="RRM_dom"/>
</dbReference>
<dbReference type="AlphaFoldDB" id="A0A1U8PIH1"/>
<dbReference type="KEGG" id="ghi:107958679"/>
<comment type="subcellular location">
    <subcellularLocation>
        <location evidence="1">Nucleus</location>
    </subcellularLocation>
</comment>
<dbReference type="SUPFAM" id="SSF54928">
    <property type="entry name" value="RNA-binding domain, RBD"/>
    <property type="match status" value="1"/>
</dbReference>
<dbReference type="Pfam" id="PF01480">
    <property type="entry name" value="PWI"/>
    <property type="match status" value="1"/>
</dbReference>
<dbReference type="PROSITE" id="PS50102">
    <property type="entry name" value="RRM"/>
    <property type="match status" value="1"/>
</dbReference>
<keyword evidence="4" id="KW-0677">Repeat</keyword>
<dbReference type="GO" id="GO:0008143">
    <property type="term" value="F:poly(A) binding"/>
    <property type="evidence" value="ECO:0000318"/>
    <property type="project" value="GO_Central"/>
</dbReference>
<dbReference type="PANTHER" id="PTHR14738:SF29">
    <property type="entry name" value="ZINC FINGER CCCH DOMAIN-CONTAINING PROTEIN 14"/>
    <property type="match status" value="1"/>
</dbReference>
<dbReference type="InterPro" id="IPR002483">
    <property type="entry name" value="PWI_dom"/>
</dbReference>
<organism evidence="11 12">
    <name type="scientific">Gossypium hirsutum</name>
    <name type="common">Upland cotton</name>
    <name type="synonym">Gossypium mexicanum</name>
    <dbReference type="NCBI Taxonomy" id="3635"/>
    <lineage>
        <taxon>Eukaryota</taxon>
        <taxon>Viridiplantae</taxon>
        <taxon>Streptophyta</taxon>
        <taxon>Embryophyta</taxon>
        <taxon>Tracheophyta</taxon>
        <taxon>Spermatophyta</taxon>
        <taxon>Magnoliopsida</taxon>
        <taxon>eudicotyledons</taxon>
        <taxon>Gunneridae</taxon>
        <taxon>Pentapetalae</taxon>
        <taxon>rosids</taxon>
        <taxon>malvids</taxon>
        <taxon>Malvales</taxon>
        <taxon>Malvaceae</taxon>
        <taxon>Malvoideae</taxon>
        <taxon>Gossypium</taxon>
    </lineage>
</organism>
<evidence type="ECO:0000256" key="7">
    <source>
        <dbReference type="ARBA" id="ARBA00023242"/>
    </source>
</evidence>
<evidence type="ECO:0000256" key="2">
    <source>
        <dbReference type="ARBA" id="ARBA00008423"/>
    </source>
</evidence>
<dbReference type="Gene3D" id="1.20.1390.10">
    <property type="entry name" value="PWI domain"/>
    <property type="match status" value="1"/>
</dbReference>
<name>A0A1U8PIH1_GOSHI</name>
<feature type="compositionally biased region" description="Polar residues" evidence="9">
    <location>
        <begin position="94"/>
        <end position="110"/>
    </location>
</feature>
<evidence type="ECO:0000256" key="9">
    <source>
        <dbReference type="SAM" id="MobiDB-lite"/>
    </source>
</evidence>
<feature type="domain" description="RRM" evidence="10">
    <location>
        <begin position="466"/>
        <end position="543"/>
    </location>
</feature>
<proteinExistence type="inferred from homology"/>
<gene>
    <name evidence="12" type="primary">LOC107958679</name>
</gene>
<dbReference type="InterPro" id="IPR035979">
    <property type="entry name" value="RBD_domain_sf"/>
</dbReference>
<evidence type="ECO:0000256" key="1">
    <source>
        <dbReference type="ARBA" id="ARBA00004123"/>
    </source>
</evidence>
<dbReference type="InterPro" id="IPR040366">
    <property type="entry name" value="Nab2/ZC3H14"/>
</dbReference>
<dbReference type="GO" id="GO:0043488">
    <property type="term" value="P:regulation of mRNA stability"/>
    <property type="evidence" value="ECO:0000318"/>
    <property type="project" value="GO_Central"/>
</dbReference>
<feature type="compositionally biased region" description="Basic and acidic residues" evidence="9">
    <location>
        <begin position="372"/>
        <end position="388"/>
    </location>
</feature>
<dbReference type="RefSeq" id="XP_016750004.1">
    <property type="nucleotide sequence ID" value="XM_016894515.2"/>
</dbReference>
<dbReference type="STRING" id="3635.A0A1U8PIH1"/>